<evidence type="ECO:0000256" key="1">
    <source>
        <dbReference type="SAM" id="MobiDB-lite"/>
    </source>
</evidence>
<feature type="region of interest" description="Disordered" evidence="1">
    <location>
        <begin position="355"/>
        <end position="412"/>
    </location>
</feature>
<evidence type="ECO:0000256" key="2">
    <source>
        <dbReference type="SAM" id="Phobius"/>
    </source>
</evidence>
<comment type="caution">
    <text evidence="5">The sequence shown here is derived from an EMBL/GenBank/DDBJ whole genome shotgun (WGS) entry which is preliminary data.</text>
</comment>
<feature type="domain" description="DUF7728" evidence="4">
    <location>
        <begin position="48"/>
        <end position="220"/>
    </location>
</feature>
<feature type="compositionally biased region" description="Basic residues" evidence="1">
    <location>
        <begin position="355"/>
        <end position="371"/>
    </location>
</feature>
<dbReference type="PANTHER" id="PTHR40622:SF1">
    <property type="match status" value="1"/>
</dbReference>
<organism evidence="5 6">
    <name type="scientific">Cercophora samala</name>
    <dbReference type="NCBI Taxonomy" id="330535"/>
    <lineage>
        <taxon>Eukaryota</taxon>
        <taxon>Fungi</taxon>
        <taxon>Dikarya</taxon>
        <taxon>Ascomycota</taxon>
        <taxon>Pezizomycotina</taxon>
        <taxon>Sordariomycetes</taxon>
        <taxon>Sordariomycetidae</taxon>
        <taxon>Sordariales</taxon>
        <taxon>Lasiosphaeriaceae</taxon>
        <taxon>Cercophora</taxon>
    </lineage>
</organism>
<keyword evidence="2" id="KW-0472">Membrane</keyword>
<evidence type="ECO:0000313" key="5">
    <source>
        <dbReference type="EMBL" id="KAK0661585.1"/>
    </source>
</evidence>
<feature type="region of interest" description="Disordered" evidence="1">
    <location>
        <begin position="276"/>
        <end position="300"/>
    </location>
</feature>
<sequence>MLMKSLSLAAAGLLAAPAAHAFLIPAEISESDLKIVQEVEFAEPKIAEVQPIDLECPGCPLNIKGRFGQDIQIKTERPNHLELLFSIEHRPEGGDRLLVNNFELYPFADPFSSSLIAPQVLDDDTAVERRHDHHGGGEEEGHRRGKHHRRPKPQAQRLGFGLHVSPVQKDTDGKFELIEVELQVIEVGYTFVDNIPKVKVNLVKDQDGKLLMTTVEKSTPESIVEVPEEDKPAAECNTAICQLMAAAHEKMEQLRKMRLPGCHGGNKEGMGMRPAFHHGEPHGEHHHGGHHGHSEPRPGHMAMREHSWGKLFKNITSHILLPVLIGIVAGVAVSLIGMAVGTVIVAMWRFFRKPTHTSRRHSRRHSLHKASHKEAVVAEEKSGLLAAEEEEQDAPPAYRDAETTTTKPAEEV</sequence>
<feature type="transmembrane region" description="Helical" evidence="2">
    <location>
        <begin position="319"/>
        <end position="351"/>
    </location>
</feature>
<accession>A0AA39Z0Q3</accession>
<feature type="signal peptide" evidence="3">
    <location>
        <begin position="1"/>
        <end position="21"/>
    </location>
</feature>
<dbReference type="EMBL" id="JAULSY010000152">
    <property type="protein sequence ID" value="KAK0661585.1"/>
    <property type="molecule type" value="Genomic_DNA"/>
</dbReference>
<keyword evidence="2" id="KW-0812">Transmembrane</keyword>
<keyword evidence="2" id="KW-1133">Transmembrane helix</keyword>
<feature type="compositionally biased region" description="Basic and acidic residues" evidence="1">
    <location>
        <begin position="372"/>
        <end position="382"/>
    </location>
</feature>
<evidence type="ECO:0000313" key="6">
    <source>
        <dbReference type="Proteomes" id="UP001174997"/>
    </source>
</evidence>
<dbReference type="PANTHER" id="PTHR40622">
    <property type="match status" value="1"/>
</dbReference>
<feature type="compositionally biased region" description="Polar residues" evidence="1">
    <location>
        <begin position="403"/>
        <end position="412"/>
    </location>
</feature>
<proteinExistence type="predicted"/>
<feature type="compositionally biased region" description="Basic residues" evidence="1">
    <location>
        <begin position="143"/>
        <end position="152"/>
    </location>
</feature>
<evidence type="ECO:0000256" key="3">
    <source>
        <dbReference type="SAM" id="SignalP"/>
    </source>
</evidence>
<dbReference type="InterPro" id="IPR056145">
    <property type="entry name" value="DUF7728"/>
</dbReference>
<feature type="region of interest" description="Disordered" evidence="1">
    <location>
        <begin position="128"/>
        <end position="156"/>
    </location>
</feature>
<dbReference type="AlphaFoldDB" id="A0AA39Z0Q3"/>
<dbReference type="Pfam" id="PF24854">
    <property type="entry name" value="DUF7728"/>
    <property type="match status" value="1"/>
</dbReference>
<name>A0AA39Z0Q3_9PEZI</name>
<gene>
    <name evidence="5" type="ORF">QBC41DRAFT_330356</name>
</gene>
<keyword evidence="6" id="KW-1185">Reference proteome</keyword>
<feature type="compositionally biased region" description="Basic and acidic residues" evidence="1">
    <location>
        <begin position="128"/>
        <end position="142"/>
    </location>
</feature>
<keyword evidence="3" id="KW-0732">Signal</keyword>
<protein>
    <recommendedName>
        <fullName evidence="4">DUF7728 domain-containing protein</fullName>
    </recommendedName>
</protein>
<dbReference type="Proteomes" id="UP001174997">
    <property type="component" value="Unassembled WGS sequence"/>
</dbReference>
<evidence type="ECO:0000259" key="4">
    <source>
        <dbReference type="Pfam" id="PF24854"/>
    </source>
</evidence>
<feature type="chain" id="PRO_5041219445" description="DUF7728 domain-containing protein" evidence="3">
    <location>
        <begin position="22"/>
        <end position="412"/>
    </location>
</feature>
<reference evidence="5" key="1">
    <citation type="submission" date="2023-06" db="EMBL/GenBank/DDBJ databases">
        <title>Genome-scale phylogeny and comparative genomics of the fungal order Sordariales.</title>
        <authorList>
            <consortium name="Lawrence Berkeley National Laboratory"/>
            <person name="Hensen N."/>
            <person name="Bonometti L."/>
            <person name="Westerberg I."/>
            <person name="Brannstrom I.O."/>
            <person name="Guillou S."/>
            <person name="Cros-Aarteil S."/>
            <person name="Calhoun S."/>
            <person name="Haridas S."/>
            <person name="Kuo A."/>
            <person name="Mondo S."/>
            <person name="Pangilinan J."/>
            <person name="Riley R."/>
            <person name="Labutti K."/>
            <person name="Andreopoulos B."/>
            <person name="Lipzen A."/>
            <person name="Chen C."/>
            <person name="Yanf M."/>
            <person name="Daum C."/>
            <person name="Ng V."/>
            <person name="Clum A."/>
            <person name="Steindorff A."/>
            <person name="Ohm R."/>
            <person name="Martin F."/>
            <person name="Silar P."/>
            <person name="Natvig D."/>
            <person name="Lalanne C."/>
            <person name="Gautier V."/>
            <person name="Ament-Velasquez S.L."/>
            <person name="Kruys A."/>
            <person name="Hutchinson M.I."/>
            <person name="Powell A.J."/>
            <person name="Barry K."/>
            <person name="Miller A.N."/>
            <person name="Grigoriev I.V."/>
            <person name="Debuchy R."/>
            <person name="Gladieux P."/>
            <person name="Thoren M.H."/>
            <person name="Johannesson H."/>
        </authorList>
    </citation>
    <scope>NUCLEOTIDE SEQUENCE</scope>
    <source>
        <strain evidence="5">CBS 307.81</strain>
    </source>
</reference>